<feature type="chain" id="PRO_5047276276" evidence="2">
    <location>
        <begin position="20"/>
        <end position="289"/>
    </location>
</feature>
<evidence type="ECO:0000256" key="2">
    <source>
        <dbReference type="SAM" id="SignalP"/>
    </source>
</evidence>
<keyword evidence="2" id="KW-0732">Signal</keyword>
<dbReference type="KEGG" id="gmw:116413417"/>
<dbReference type="InterPro" id="IPR002223">
    <property type="entry name" value="Kunitz_BPTI"/>
</dbReference>
<name>A0A6J3C6V4_GALME</name>
<evidence type="ECO:0000313" key="4">
    <source>
        <dbReference type="Proteomes" id="UP001652740"/>
    </source>
</evidence>
<feature type="domain" description="BPTI/Kunitz inhibitor" evidence="3">
    <location>
        <begin position="25"/>
        <end position="75"/>
    </location>
</feature>
<dbReference type="RefSeq" id="XP_031768427.2">
    <property type="nucleotide sequence ID" value="XM_031912567.2"/>
</dbReference>
<accession>A0A6J3C6V4</accession>
<dbReference type="Gene3D" id="4.10.410.10">
    <property type="entry name" value="Pancreatic trypsin inhibitor Kunitz domain"/>
    <property type="match status" value="1"/>
</dbReference>
<proteinExistence type="predicted"/>
<dbReference type="GeneID" id="116413417"/>
<gene>
    <name evidence="5" type="primary">LOC116413417</name>
</gene>
<dbReference type="AlphaFoldDB" id="A0A6J3C6V4"/>
<evidence type="ECO:0000256" key="1">
    <source>
        <dbReference type="SAM" id="MobiDB-lite"/>
    </source>
</evidence>
<dbReference type="InterPro" id="IPR036880">
    <property type="entry name" value="Kunitz_BPTI_sf"/>
</dbReference>
<dbReference type="InParanoid" id="A0A6J3C6V4"/>
<protein>
    <submittedName>
        <fullName evidence="5">Uncharacterized protein LOC116413417</fullName>
    </submittedName>
</protein>
<sequence>MKMLILFNIFVLFIHNINSVPPDYCLHSINVSDCSSPPKPVYYYYKPGSRCEITFWRGCFTYNKFDTEYACSHTCIGRFGSYNDSDENTIVSDYVWYSGVFTTEKSETFEQWINELSKLSEDNVTIINNILDSLSEDDQEPAIVKLKYIKANIETTTETTITTSELIPTEVTNNIEITTPSTESLTTKSSTIEPTTTAELVVETTTATLATTTETTTRTPTTETTTRTPITETTTRTPTTETTTRTPTTETTTRTPITETTTRTPTTETTTRTPTTEIYIGDAQEVITT</sequence>
<keyword evidence="4" id="KW-1185">Reference proteome</keyword>
<reference evidence="5" key="1">
    <citation type="submission" date="2025-08" db="UniProtKB">
        <authorList>
            <consortium name="RefSeq"/>
        </authorList>
    </citation>
    <scope>IDENTIFICATION</scope>
    <source>
        <tissue evidence="5">Whole larvae</tissue>
    </source>
</reference>
<evidence type="ECO:0000259" key="3">
    <source>
        <dbReference type="PROSITE" id="PS50279"/>
    </source>
</evidence>
<organism evidence="4 5">
    <name type="scientific">Galleria mellonella</name>
    <name type="common">Greater wax moth</name>
    <dbReference type="NCBI Taxonomy" id="7137"/>
    <lineage>
        <taxon>Eukaryota</taxon>
        <taxon>Metazoa</taxon>
        <taxon>Ecdysozoa</taxon>
        <taxon>Arthropoda</taxon>
        <taxon>Hexapoda</taxon>
        <taxon>Insecta</taxon>
        <taxon>Pterygota</taxon>
        <taxon>Neoptera</taxon>
        <taxon>Endopterygota</taxon>
        <taxon>Lepidoptera</taxon>
        <taxon>Glossata</taxon>
        <taxon>Ditrysia</taxon>
        <taxon>Pyraloidea</taxon>
        <taxon>Pyralidae</taxon>
        <taxon>Galleriinae</taxon>
        <taxon>Galleria</taxon>
    </lineage>
</organism>
<evidence type="ECO:0000313" key="5">
    <source>
        <dbReference type="RefSeq" id="XP_031768427.2"/>
    </source>
</evidence>
<dbReference type="Proteomes" id="UP001652740">
    <property type="component" value="Unplaced"/>
</dbReference>
<dbReference type="SUPFAM" id="SSF57362">
    <property type="entry name" value="BPTI-like"/>
    <property type="match status" value="1"/>
</dbReference>
<dbReference type="GO" id="GO:0004867">
    <property type="term" value="F:serine-type endopeptidase inhibitor activity"/>
    <property type="evidence" value="ECO:0007669"/>
    <property type="project" value="InterPro"/>
</dbReference>
<feature type="signal peptide" evidence="2">
    <location>
        <begin position="1"/>
        <end position="19"/>
    </location>
</feature>
<feature type="region of interest" description="Disordered" evidence="1">
    <location>
        <begin position="212"/>
        <end position="271"/>
    </location>
</feature>
<dbReference type="PROSITE" id="PS50279">
    <property type="entry name" value="BPTI_KUNITZ_2"/>
    <property type="match status" value="1"/>
</dbReference>